<organism evidence="2">
    <name type="scientific">Arundo donax</name>
    <name type="common">Giant reed</name>
    <name type="synonym">Donax arundinaceus</name>
    <dbReference type="NCBI Taxonomy" id="35708"/>
    <lineage>
        <taxon>Eukaryota</taxon>
        <taxon>Viridiplantae</taxon>
        <taxon>Streptophyta</taxon>
        <taxon>Embryophyta</taxon>
        <taxon>Tracheophyta</taxon>
        <taxon>Spermatophyta</taxon>
        <taxon>Magnoliopsida</taxon>
        <taxon>Liliopsida</taxon>
        <taxon>Poales</taxon>
        <taxon>Poaceae</taxon>
        <taxon>PACMAD clade</taxon>
        <taxon>Arundinoideae</taxon>
        <taxon>Arundineae</taxon>
        <taxon>Arundo</taxon>
    </lineage>
</organism>
<reference evidence="2" key="1">
    <citation type="submission" date="2014-09" db="EMBL/GenBank/DDBJ databases">
        <authorList>
            <person name="Magalhaes I.L.F."/>
            <person name="Oliveira U."/>
            <person name="Santos F.R."/>
            <person name="Vidigal T.H.D.A."/>
            <person name="Brescovit A.D."/>
            <person name="Santos A.J."/>
        </authorList>
    </citation>
    <scope>NUCLEOTIDE SEQUENCE</scope>
    <source>
        <tissue evidence="2">Shoot tissue taken approximately 20 cm above the soil surface</tissue>
    </source>
</reference>
<evidence type="ECO:0000313" key="2">
    <source>
        <dbReference type="EMBL" id="JAD50939.1"/>
    </source>
</evidence>
<protein>
    <submittedName>
        <fullName evidence="2">Uncharacterized protein</fullName>
    </submittedName>
</protein>
<accession>A0A0A9AGX5</accession>
<dbReference type="AlphaFoldDB" id="A0A0A9AGX5"/>
<feature type="compositionally biased region" description="Low complexity" evidence="1">
    <location>
        <begin position="34"/>
        <end position="49"/>
    </location>
</feature>
<sequence length="100" mass="10505">MTPPRTPAPTPSRPRAGAPRPGGARCPARHRGRWSSSSAASPPLQARSRGSTEDDGAPRADSAAARGCSRQGRPPSWITRRNRGRPRCPASGASGGRRRS</sequence>
<name>A0A0A9AGX5_ARUDO</name>
<proteinExistence type="predicted"/>
<feature type="compositionally biased region" description="Pro residues" evidence="1">
    <location>
        <begin position="1"/>
        <end position="12"/>
    </location>
</feature>
<reference evidence="2" key="2">
    <citation type="journal article" date="2015" name="Data Brief">
        <title>Shoot transcriptome of the giant reed, Arundo donax.</title>
        <authorList>
            <person name="Barrero R.A."/>
            <person name="Guerrero F.D."/>
            <person name="Moolhuijzen P."/>
            <person name="Goolsby J.A."/>
            <person name="Tidwell J."/>
            <person name="Bellgard S.E."/>
            <person name="Bellgard M.I."/>
        </authorList>
    </citation>
    <scope>NUCLEOTIDE SEQUENCE</scope>
    <source>
        <tissue evidence="2">Shoot tissue taken approximately 20 cm above the soil surface</tissue>
    </source>
</reference>
<feature type="compositionally biased region" description="Low complexity" evidence="1">
    <location>
        <begin position="13"/>
        <end position="26"/>
    </location>
</feature>
<feature type="region of interest" description="Disordered" evidence="1">
    <location>
        <begin position="1"/>
        <end position="100"/>
    </location>
</feature>
<dbReference type="EMBL" id="GBRH01246956">
    <property type="protein sequence ID" value="JAD50939.1"/>
    <property type="molecule type" value="Transcribed_RNA"/>
</dbReference>
<evidence type="ECO:0000256" key="1">
    <source>
        <dbReference type="SAM" id="MobiDB-lite"/>
    </source>
</evidence>